<keyword evidence="3" id="KW-0472">Membrane</keyword>
<comment type="caution">
    <text evidence="8">The sequence shown here is derived from an EMBL/GenBank/DDBJ whole genome shotgun (WGS) entry which is preliminary data.</text>
</comment>
<evidence type="ECO:0000256" key="3">
    <source>
        <dbReference type="ARBA" id="ARBA00023136"/>
    </source>
</evidence>
<feature type="signal peptide" evidence="6">
    <location>
        <begin position="1"/>
        <end position="36"/>
    </location>
</feature>
<dbReference type="Pfam" id="PF00263">
    <property type="entry name" value="Secretin"/>
    <property type="match status" value="1"/>
</dbReference>
<proteinExistence type="inferred from homology"/>
<feature type="chain" id="PRO_5020841346" evidence="6">
    <location>
        <begin position="37"/>
        <end position="815"/>
    </location>
</feature>
<evidence type="ECO:0000256" key="5">
    <source>
        <dbReference type="RuleBase" id="RU004003"/>
    </source>
</evidence>
<feature type="repeat" description="TPR" evidence="4">
    <location>
        <begin position="172"/>
        <end position="205"/>
    </location>
</feature>
<dbReference type="PANTHER" id="PTHR30332:SF24">
    <property type="entry name" value="SECRETIN GSPD-RELATED"/>
    <property type="match status" value="1"/>
</dbReference>
<name>A0A4R7SQ33_9BACT</name>
<evidence type="ECO:0000256" key="1">
    <source>
        <dbReference type="ARBA" id="ARBA00004370"/>
    </source>
</evidence>
<dbReference type="InterPro" id="IPR011990">
    <property type="entry name" value="TPR-like_helical_dom_sf"/>
</dbReference>
<keyword evidence="4" id="KW-0802">TPR repeat</keyword>
<gene>
    <name evidence="8" type="ORF">EI77_00346</name>
</gene>
<dbReference type="RefSeq" id="WP_133793027.1">
    <property type="nucleotide sequence ID" value="NZ_SOCA01000001.1"/>
</dbReference>
<dbReference type="InterPro" id="IPR049997">
    <property type="entry name" value="Amuc_1098-like"/>
</dbReference>
<dbReference type="Proteomes" id="UP000295662">
    <property type="component" value="Unassembled WGS sequence"/>
</dbReference>
<dbReference type="NCBIfam" id="NF042912">
    <property type="entry name" value="Amuc_1098_fam"/>
    <property type="match status" value="1"/>
</dbReference>
<dbReference type="PANTHER" id="PTHR30332">
    <property type="entry name" value="PROBABLE GENERAL SECRETION PATHWAY PROTEIN D"/>
    <property type="match status" value="1"/>
</dbReference>
<dbReference type="InterPro" id="IPR004846">
    <property type="entry name" value="T2SS/T3SS_dom"/>
</dbReference>
<evidence type="ECO:0000313" key="9">
    <source>
        <dbReference type="Proteomes" id="UP000295662"/>
    </source>
</evidence>
<dbReference type="EMBL" id="SOCA01000001">
    <property type="protein sequence ID" value="TDU81044.1"/>
    <property type="molecule type" value="Genomic_DNA"/>
</dbReference>
<dbReference type="SUPFAM" id="SSF48452">
    <property type="entry name" value="TPR-like"/>
    <property type="match status" value="1"/>
</dbReference>
<protein>
    <submittedName>
        <fullName evidence="8">General secretion pathway protein D</fullName>
    </submittedName>
</protein>
<dbReference type="AlphaFoldDB" id="A0A4R7SQ33"/>
<reference evidence="8 9" key="1">
    <citation type="submission" date="2019-03" db="EMBL/GenBank/DDBJ databases">
        <title>Genomic Encyclopedia of Archaeal and Bacterial Type Strains, Phase II (KMG-II): from individual species to whole genera.</title>
        <authorList>
            <person name="Goeker M."/>
        </authorList>
    </citation>
    <scope>NUCLEOTIDE SEQUENCE [LARGE SCALE GENOMIC DNA]</scope>
    <source>
        <strain evidence="8 9">ATCC 25309</strain>
    </source>
</reference>
<dbReference type="Gene3D" id="1.25.40.10">
    <property type="entry name" value="Tetratricopeptide repeat domain"/>
    <property type="match status" value="1"/>
</dbReference>
<evidence type="ECO:0000256" key="2">
    <source>
        <dbReference type="ARBA" id="ARBA00022729"/>
    </source>
</evidence>
<dbReference type="OrthoDB" id="182525at2"/>
<keyword evidence="9" id="KW-1185">Reference proteome</keyword>
<dbReference type="GO" id="GO:0015627">
    <property type="term" value="C:type II protein secretion system complex"/>
    <property type="evidence" value="ECO:0007669"/>
    <property type="project" value="TreeGrafter"/>
</dbReference>
<dbReference type="GO" id="GO:0016020">
    <property type="term" value="C:membrane"/>
    <property type="evidence" value="ECO:0007669"/>
    <property type="project" value="UniProtKB-SubCell"/>
</dbReference>
<evidence type="ECO:0000256" key="6">
    <source>
        <dbReference type="SAM" id="SignalP"/>
    </source>
</evidence>
<feature type="domain" description="Type II/III secretion system secretin-like" evidence="7">
    <location>
        <begin position="594"/>
        <end position="803"/>
    </location>
</feature>
<dbReference type="SMART" id="SM00028">
    <property type="entry name" value="TPR"/>
    <property type="match status" value="2"/>
</dbReference>
<dbReference type="GO" id="GO:0009306">
    <property type="term" value="P:protein secretion"/>
    <property type="evidence" value="ECO:0007669"/>
    <property type="project" value="InterPro"/>
</dbReference>
<dbReference type="InterPro" id="IPR050810">
    <property type="entry name" value="Bact_Secretion_Sys_Channel"/>
</dbReference>
<organism evidence="8 9">
    <name type="scientific">Prosthecobacter fusiformis</name>
    <dbReference type="NCBI Taxonomy" id="48464"/>
    <lineage>
        <taxon>Bacteria</taxon>
        <taxon>Pseudomonadati</taxon>
        <taxon>Verrucomicrobiota</taxon>
        <taxon>Verrucomicrobiia</taxon>
        <taxon>Verrucomicrobiales</taxon>
        <taxon>Verrucomicrobiaceae</taxon>
        <taxon>Prosthecobacter</taxon>
    </lineage>
</organism>
<evidence type="ECO:0000256" key="4">
    <source>
        <dbReference type="PROSITE-ProRule" id="PRU00339"/>
    </source>
</evidence>
<keyword evidence="2 6" id="KW-0732">Signal</keyword>
<accession>A0A4R7SQ33</accession>
<sequence length="815" mass="88225">MHRPNPRLTRQHAVKTAVFSLAMAGSLHFLLPTASAGEGTLGLAEKEIQRRSTTVTTQQALMQEAETLLRNGDTAAALKIFETAFNAIPDVPLAAETRAVALDGYLRAGLARATELMNAGDYPAAVVILEKLDQPGVAQHDKRIAKVRQRLEDPDRYPPALTPGHIAKVAEVEKLLMLANSQREIGEYDKAILTYEEVLRLDAYNSAARRGLQKVEQNRAQYFEAAKDHTRSKMLNDVSGAWEKAVPPSGADLSNLFDGGRSGISATGALVGREAIQQKLRDLIINRIDFSGASIEEVVEYLRVRSRDLDPAGKGVDFVISVPPEQMTRPISLNLKLVPIEEVLRYVTEMVGLTYRVEEYAVRLISLTQDADLMISKSYRVPPDFISNAPVGGDAAGTTSPDPFASGTQATTAPGGLQVRRLGAQEFLQSYGVTFGEGASASFTPTTSMLIVRNTAKNMELVDMLVEQAQNRSPKQVIIDVKFLEVGDNRLSELGFDWLLGNFGISSQAAQLAGGTTGNAGAFQNGDFPFQTAAGPVGSNPVTAGLRSSGDLGLLGIDGVLFGTETTASRRSPGVLSLSGVLSSPQFQLVIRSLDQKSGIDMASQPSLVTRSGQKASLEIVRELIYPTEFDPPQIPTSVGNTNVVDAETGELIPMPLPPAVVTPSTPTSFEMRKTGIVLDIEPVIADDNRSVDLTMSPEFVEFSGFVNYGSPINTITDNEFYELTPNLIFQPVFDSRKVVTSVKVWDGATIVLGGLVTDREEVINDKVPFLGDMPVFGRLFRSNVKQRRMRHAVFFVTVHIVDPSGARVNQVQAK</sequence>
<dbReference type="PROSITE" id="PS50005">
    <property type="entry name" value="TPR"/>
    <property type="match status" value="1"/>
</dbReference>
<evidence type="ECO:0000259" key="7">
    <source>
        <dbReference type="Pfam" id="PF00263"/>
    </source>
</evidence>
<evidence type="ECO:0000313" key="8">
    <source>
        <dbReference type="EMBL" id="TDU81044.1"/>
    </source>
</evidence>
<comment type="similarity">
    <text evidence="5">Belongs to the bacterial secretin family.</text>
</comment>
<dbReference type="InterPro" id="IPR019734">
    <property type="entry name" value="TPR_rpt"/>
</dbReference>
<comment type="subcellular location">
    <subcellularLocation>
        <location evidence="1">Membrane</location>
    </subcellularLocation>
</comment>